<accession>A0A0R1Q7Y9</accession>
<reference evidence="8 9" key="1">
    <citation type="journal article" date="2015" name="Genome Announc.">
        <title>Expanding the biotechnology potential of lactobacilli through comparative genomics of 213 strains and associated genera.</title>
        <authorList>
            <person name="Sun Z."/>
            <person name="Harris H.M."/>
            <person name="McCann A."/>
            <person name="Guo C."/>
            <person name="Argimon S."/>
            <person name="Zhang W."/>
            <person name="Yang X."/>
            <person name="Jeffery I.B."/>
            <person name="Cooney J.C."/>
            <person name="Kagawa T.F."/>
            <person name="Liu W."/>
            <person name="Song Y."/>
            <person name="Salvetti E."/>
            <person name="Wrobel A."/>
            <person name="Rasinkangas P."/>
            <person name="Parkhill J."/>
            <person name="Rea M.C."/>
            <person name="O'Sullivan O."/>
            <person name="Ritari J."/>
            <person name="Douillard F.P."/>
            <person name="Paul Ross R."/>
            <person name="Yang R."/>
            <person name="Briner A.E."/>
            <person name="Felis G.E."/>
            <person name="de Vos W.M."/>
            <person name="Barrangou R."/>
            <person name="Klaenhammer T.R."/>
            <person name="Caufield P.W."/>
            <person name="Cui Y."/>
            <person name="Zhang H."/>
            <person name="O'Toole P.W."/>
        </authorList>
    </citation>
    <scope>NUCLEOTIDE SEQUENCE [LARGE SCALE GENOMIC DNA]</scope>
    <source>
        <strain evidence="8 9">DSM 19971</strain>
    </source>
</reference>
<dbReference type="GO" id="GO:0015093">
    <property type="term" value="F:ferrous iron transmembrane transporter activity"/>
    <property type="evidence" value="ECO:0007669"/>
    <property type="project" value="TreeGrafter"/>
</dbReference>
<dbReference type="Gene3D" id="1.20.1510.10">
    <property type="entry name" value="Cation efflux protein transmembrane domain"/>
    <property type="match status" value="1"/>
</dbReference>
<evidence type="ECO:0000256" key="6">
    <source>
        <dbReference type="SAM" id="Phobius"/>
    </source>
</evidence>
<dbReference type="PANTHER" id="PTHR43840:SF15">
    <property type="entry name" value="MITOCHONDRIAL METAL TRANSPORTER 1-RELATED"/>
    <property type="match status" value="1"/>
</dbReference>
<keyword evidence="3 6" id="KW-0812">Transmembrane</keyword>
<dbReference type="GO" id="GO:0005886">
    <property type="term" value="C:plasma membrane"/>
    <property type="evidence" value="ECO:0007669"/>
    <property type="project" value="TreeGrafter"/>
</dbReference>
<keyword evidence="4 6" id="KW-1133">Transmembrane helix</keyword>
<evidence type="ECO:0000313" key="9">
    <source>
        <dbReference type="Proteomes" id="UP000051155"/>
    </source>
</evidence>
<feature type="domain" description="Cation efflux protein transmembrane" evidence="7">
    <location>
        <begin position="14"/>
        <end position="220"/>
    </location>
</feature>
<feature type="transmembrane region" description="Helical" evidence="6">
    <location>
        <begin position="43"/>
        <end position="62"/>
    </location>
</feature>
<dbReference type="GO" id="GO:0015341">
    <property type="term" value="F:zinc efflux antiporter activity"/>
    <property type="evidence" value="ECO:0007669"/>
    <property type="project" value="TreeGrafter"/>
</dbReference>
<dbReference type="SUPFAM" id="SSF161111">
    <property type="entry name" value="Cation efflux protein transmembrane domain-like"/>
    <property type="match status" value="1"/>
</dbReference>
<dbReference type="AlphaFoldDB" id="A0A0R1Q7Y9"/>
<feature type="transmembrane region" description="Helical" evidence="6">
    <location>
        <begin position="83"/>
        <end position="109"/>
    </location>
</feature>
<dbReference type="InterPro" id="IPR058533">
    <property type="entry name" value="Cation_efflux_TM"/>
</dbReference>
<evidence type="ECO:0000256" key="5">
    <source>
        <dbReference type="ARBA" id="ARBA00023136"/>
    </source>
</evidence>
<feature type="transmembrane region" description="Helical" evidence="6">
    <location>
        <begin position="121"/>
        <end position="139"/>
    </location>
</feature>
<evidence type="ECO:0000256" key="3">
    <source>
        <dbReference type="ARBA" id="ARBA00022692"/>
    </source>
</evidence>
<dbReference type="GO" id="GO:0006882">
    <property type="term" value="P:intracellular zinc ion homeostasis"/>
    <property type="evidence" value="ECO:0007669"/>
    <property type="project" value="TreeGrafter"/>
</dbReference>
<organism evidence="8 9">
    <name type="scientific">Liquorilactobacillus uvarum DSM 19971</name>
    <dbReference type="NCBI Taxonomy" id="1423812"/>
    <lineage>
        <taxon>Bacteria</taxon>
        <taxon>Bacillati</taxon>
        <taxon>Bacillota</taxon>
        <taxon>Bacilli</taxon>
        <taxon>Lactobacillales</taxon>
        <taxon>Lactobacillaceae</taxon>
        <taxon>Liquorilactobacillus</taxon>
    </lineage>
</organism>
<proteinExistence type="predicted"/>
<keyword evidence="2" id="KW-0813">Transport</keyword>
<dbReference type="Pfam" id="PF01545">
    <property type="entry name" value="Cation_efflux"/>
    <property type="match status" value="1"/>
</dbReference>
<gene>
    <name evidence="8" type="ORF">FD20_GL000085</name>
</gene>
<evidence type="ECO:0000256" key="1">
    <source>
        <dbReference type="ARBA" id="ARBA00004141"/>
    </source>
</evidence>
<feature type="transmembrane region" description="Helical" evidence="6">
    <location>
        <begin position="160"/>
        <end position="180"/>
    </location>
</feature>
<comment type="caution">
    <text evidence="8">The sequence shown here is derived from an EMBL/GenBank/DDBJ whole genome shotgun (WGS) entry which is preliminary data.</text>
</comment>
<keyword evidence="5 6" id="KW-0472">Membrane</keyword>
<evidence type="ECO:0000313" key="8">
    <source>
        <dbReference type="EMBL" id="KRL39044.1"/>
    </source>
</evidence>
<dbReference type="STRING" id="1423812.FD20_GL000085"/>
<keyword evidence="9" id="KW-1185">Reference proteome</keyword>
<dbReference type="EMBL" id="AZEG01000001">
    <property type="protein sequence ID" value="KRL39044.1"/>
    <property type="molecule type" value="Genomic_DNA"/>
</dbReference>
<sequence>MTDRLKKIEQNALVFSAFTNLIMAVAGVIAFHSTHIQAIFLDAYFSVIAMLSSFAAIFISHFSNKTTARFPHGLYILEPLYGVFKALFSLTITIIAVIGSVHAIAVYMTLGIGRRLELGPVLPYTLVMVAMSFSLAYYCRRNNQKIMNASTMLLAESKIAFMDGVLSVGVGLGILLAYFLGKVQGFQFIMIIGDSIITLLLVALTIKEPIKLLYQSFIELSHGTVADKKINDDISRILQKRLTGVLKDFNFEVIKIGMRWNVKIVLHKISTPIRIEGLSSFKKEIENDLKDRFEDLNVIFLVA</sequence>
<comment type="subcellular location">
    <subcellularLocation>
        <location evidence="1">Membrane</location>
        <topology evidence="1">Multi-pass membrane protein</topology>
    </subcellularLocation>
</comment>
<feature type="transmembrane region" description="Helical" evidence="6">
    <location>
        <begin position="12"/>
        <end position="31"/>
    </location>
</feature>
<feature type="transmembrane region" description="Helical" evidence="6">
    <location>
        <begin position="186"/>
        <end position="206"/>
    </location>
</feature>
<dbReference type="PANTHER" id="PTHR43840">
    <property type="entry name" value="MITOCHONDRIAL METAL TRANSPORTER 1-RELATED"/>
    <property type="match status" value="1"/>
</dbReference>
<protein>
    <recommendedName>
        <fullName evidence="7">Cation efflux protein transmembrane domain-containing protein</fullName>
    </recommendedName>
</protein>
<dbReference type="InterPro" id="IPR050291">
    <property type="entry name" value="CDF_Transporter"/>
</dbReference>
<dbReference type="InterPro" id="IPR027469">
    <property type="entry name" value="Cation_efflux_TMD_sf"/>
</dbReference>
<evidence type="ECO:0000256" key="4">
    <source>
        <dbReference type="ARBA" id="ARBA00022989"/>
    </source>
</evidence>
<dbReference type="RefSeq" id="WP_057735528.1">
    <property type="nucleotide sequence ID" value="NZ_AZEG01000001.1"/>
</dbReference>
<dbReference type="GO" id="GO:0015086">
    <property type="term" value="F:cadmium ion transmembrane transporter activity"/>
    <property type="evidence" value="ECO:0007669"/>
    <property type="project" value="TreeGrafter"/>
</dbReference>
<name>A0A0R1Q7Y9_9LACO</name>
<dbReference type="PATRIC" id="fig|1423812.3.peg.87"/>
<dbReference type="OrthoDB" id="9810598at2"/>
<dbReference type="Proteomes" id="UP000051155">
    <property type="component" value="Unassembled WGS sequence"/>
</dbReference>
<evidence type="ECO:0000256" key="2">
    <source>
        <dbReference type="ARBA" id="ARBA00022448"/>
    </source>
</evidence>
<evidence type="ECO:0000259" key="7">
    <source>
        <dbReference type="Pfam" id="PF01545"/>
    </source>
</evidence>